<evidence type="ECO:0000313" key="4">
    <source>
        <dbReference type="Proteomes" id="UP001372338"/>
    </source>
</evidence>
<feature type="region of interest" description="Disordered" evidence="1">
    <location>
        <begin position="28"/>
        <end position="55"/>
    </location>
</feature>
<evidence type="ECO:0000256" key="2">
    <source>
        <dbReference type="SAM" id="SignalP"/>
    </source>
</evidence>
<dbReference type="PANTHER" id="PTHR34132:SF4">
    <property type="entry name" value="EXPRESSED PROTEIN"/>
    <property type="match status" value="1"/>
</dbReference>
<dbReference type="AlphaFoldDB" id="A0AAN9IDV1"/>
<feature type="compositionally biased region" description="Low complexity" evidence="1">
    <location>
        <begin position="44"/>
        <end position="55"/>
    </location>
</feature>
<keyword evidence="2" id="KW-0732">Signal</keyword>
<comment type="caution">
    <text evidence="3">The sequence shown here is derived from an EMBL/GenBank/DDBJ whole genome shotgun (WGS) entry which is preliminary data.</text>
</comment>
<dbReference type="EMBL" id="JAYWIO010000003">
    <property type="protein sequence ID" value="KAK7273490.1"/>
    <property type="molecule type" value="Genomic_DNA"/>
</dbReference>
<reference evidence="3 4" key="1">
    <citation type="submission" date="2024-01" db="EMBL/GenBank/DDBJ databases">
        <title>The genomes of 5 underutilized Papilionoideae crops provide insights into root nodulation and disease resistanc.</title>
        <authorList>
            <person name="Yuan L."/>
        </authorList>
    </citation>
    <scope>NUCLEOTIDE SEQUENCE [LARGE SCALE GENOMIC DNA]</scope>
    <source>
        <strain evidence="3">ZHUSHIDOU_FW_LH</strain>
        <tissue evidence="3">Leaf</tissue>
    </source>
</reference>
<feature type="signal peptide" evidence="2">
    <location>
        <begin position="1"/>
        <end position="18"/>
    </location>
</feature>
<feature type="chain" id="PRO_5043022950" evidence="2">
    <location>
        <begin position="19"/>
        <end position="83"/>
    </location>
</feature>
<name>A0AAN9IDV1_CROPI</name>
<keyword evidence="4" id="KW-1185">Reference proteome</keyword>
<proteinExistence type="predicted"/>
<gene>
    <name evidence="3" type="ORF">RIF29_14541</name>
</gene>
<dbReference type="PANTHER" id="PTHR34132">
    <property type="entry name" value="EMB|CAB87627.1-RELATED"/>
    <property type="match status" value="1"/>
</dbReference>
<protein>
    <submittedName>
        <fullName evidence="3">Uncharacterized protein</fullName>
    </submittedName>
</protein>
<accession>A0AAN9IDV1</accession>
<evidence type="ECO:0000256" key="1">
    <source>
        <dbReference type="SAM" id="MobiDB-lite"/>
    </source>
</evidence>
<sequence>MSPLKLILIFLSTTLVDFFVLKNIKSQPHVEDDDEASAAIPQTNSDSSNASSTGNSKVRAVLKSGFWTFVDMAMLESGFFFKL</sequence>
<organism evidence="3 4">
    <name type="scientific">Crotalaria pallida</name>
    <name type="common">Smooth rattlebox</name>
    <name type="synonym">Crotalaria striata</name>
    <dbReference type="NCBI Taxonomy" id="3830"/>
    <lineage>
        <taxon>Eukaryota</taxon>
        <taxon>Viridiplantae</taxon>
        <taxon>Streptophyta</taxon>
        <taxon>Embryophyta</taxon>
        <taxon>Tracheophyta</taxon>
        <taxon>Spermatophyta</taxon>
        <taxon>Magnoliopsida</taxon>
        <taxon>eudicotyledons</taxon>
        <taxon>Gunneridae</taxon>
        <taxon>Pentapetalae</taxon>
        <taxon>rosids</taxon>
        <taxon>fabids</taxon>
        <taxon>Fabales</taxon>
        <taxon>Fabaceae</taxon>
        <taxon>Papilionoideae</taxon>
        <taxon>50 kb inversion clade</taxon>
        <taxon>genistoids sensu lato</taxon>
        <taxon>core genistoids</taxon>
        <taxon>Crotalarieae</taxon>
        <taxon>Crotalaria</taxon>
    </lineage>
</organism>
<dbReference type="Proteomes" id="UP001372338">
    <property type="component" value="Unassembled WGS sequence"/>
</dbReference>
<evidence type="ECO:0000313" key="3">
    <source>
        <dbReference type="EMBL" id="KAK7273490.1"/>
    </source>
</evidence>